<proteinExistence type="predicted"/>
<evidence type="ECO:0000313" key="4">
    <source>
        <dbReference type="Proteomes" id="UP000694251"/>
    </source>
</evidence>
<dbReference type="AlphaFoldDB" id="A0A8T1XG83"/>
<feature type="region of interest" description="Disordered" evidence="1">
    <location>
        <begin position="455"/>
        <end position="485"/>
    </location>
</feature>
<dbReference type="EMBL" id="JAEFBJ010000119">
    <property type="protein sequence ID" value="KAG7529824.1"/>
    <property type="molecule type" value="Genomic_DNA"/>
</dbReference>
<organism evidence="3 4">
    <name type="scientific">Arabidopsis suecica</name>
    <name type="common">Swedish thale-cress</name>
    <name type="synonym">Cardaminopsis suecica</name>
    <dbReference type="NCBI Taxonomy" id="45249"/>
    <lineage>
        <taxon>Eukaryota</taxon>
        <taxon>Viridiplantae</taxon>
        <taxon>Streptophyta</taxon>
        <taxon>Embryophyta</taxon>
        <taxon>Tracheophyta</taxon>
        <taxon>Spermatophyta</taxon>
        <taxon>Magnoliopsida</taxon>
        <taxon>eudicotyledons</taxon>
        <taxon>Gunneridae</taxon>
        <taxon>Pentapetalae</taxon>
        <taxon>rosids</taxon>
        <taxon>malvids</taxon>
        <taxon>Brassicales</taxon>
        <taxon>Brassicaceae</taxon>
        <taxon>Camelineae</taxon>
        <taxon>Arabidopsis</taxon>
    </lineage>
</organism>
<protein>
    <submittedName>
        <fullName evidence="3">Transposon En/Spm-like</fullName>
    </submittedName>
</protein>
<dbReference type="PANTHER" id="PTHR10775:SF188">
    <property type="entry name" value="TRANSPOSASE-ASSOCIATED DOMAIN-CONTAINING PROTEIN"/>
    <property type="match status" value="1"/>
</dbReference>
<dbReference type="Proteomes" id="UP000694251">
    <property type="component" value="Unassembled WGS sequence"/>
</dbReference>
<feature type="compositionally biased region" description="Basic residues" evidence="1">
    <location>
        <begin position="599"/>
        <end position="609"/>
    </location>
</feature>
<sequence>MTGNLTPEYIAGVEEFMNFANSQPIVQSNRDKFHCPCSVCKNEKHIVSGRRVSSHLFSQGLMPDYYVWYKHGEEFNMDVGTSNYVDRTYLSDQNHEYVGNTVEDPYVDMVNDAFAYNAGFDENYNEDGSYQNVEEPVRNHSQKFYDLLDGANTPLYDGCREGQSQLSLASRVMQNKADHNTSESCVDSVCQMLTDFLPEGNQATSSHYQTKKLMCNLGLPYHTIDVCQNNCMLFWKEDEKEDQCRFCGAQRWKPMDYGVQRRRTKVPYSRMWYLPIGDRLKRLYQSHKTTAAMRWHAEHKSKEGEMNHPSDAAEWRYFQSLYPLFAEEPRNVYLGLCTDGFNPFGMSRNHSLWPVILTPYNLPLVKEAQRKIEEQVAYSQRRDAAREAQLAAREAEQKFERLVSCELDRLPKAFPRFASGWYPESTRGVAKFGTEDYLQGPREIFQILVSSVDSEPKMSFPRNNVSPSVSSRLADSSDTNHRDDLPPIYKRRMVWTSSEGSEADAASSLNASEATPFVAREDATADLARELDLPEDSEPSLVRKLRIPAANEANASNWQDVTEPFYPEVKIEEHLFFGPDETENLVRAFEQTAFEKAERKKRKKNKKVVRPNPPGSSLSIEQSLSDLRARFGFGNVTLRVPSPNE</sequence>
<feature type="domain" description="Transposase-associated" evidence="2">
    <location>
        <begin position="5"/>
        <end position="73"/>
    </location>
</feature>
<evidence type="ECO:0000256" key="1">
    <source>
        <dbReference type="SAM" id="MobiDB-lite"/>
    </source>
</evidence>
<feature type="region of interest" description="Disordered" evidence="1">
    <location>
        <begin position="596"/>
        <end position="620"/>
    </location>
</feature>
<evidence type="ECO:0000313" key="3">
    <source>
        <dbReference type="EMBL" id="KAG7529824.1"/>
    </source>
</evidence>
<comment type="caution">
    <text evidence="3">The sequence shown here is derived from an EMBL/GenBank/DDBJ whole genome shotgun (WGS) entry which is preliminary data.</text>
</comment>
<dbReference type="PANTHER" id="PTHR10775">
    <property type="entry name" value="OS08G0208400 PROTEIN"/>
    <property type="match status" value="1"/>
</dbReference>
<dbReference type="Pfam" id="PF13963">
    <property type="entry name" value="Transpos_assoc"/>
    <property type="match status" value="1"/>
</dbReference>
<gene>
    <name evidence="3" type="ORF">ISN44_Un119g000060</name>
</gene>
<dbReference type="Pfam" id="PF02992">
    <property type="entry name" value="Transposase_21"/>
    <property type="match status" value="1"/>
</dbReference>
<dbReference type="OrthoDB" id="1111660at2759"/>
<reference evidence="3 4" key="1">
    <citation type="submission" date="2020-12" db="EMBL/GenBank/DDBJ databases">
        <title>Concerted genomic and epigenomic changes stabilize Arabidopsis allopolyploids.</title>
        <authorList>
            <person name="Chen Z."/>
        </authorList>
    </citation>
    <scope>NUCLEOTIDE SEQUENCE [LARGE SCALE GENOMIC DNA]</scope>
    <source>
        <strain evidence="3">As9502</strain>
        <tissue evidence="3">Leaf</tissue>
    </source>
</reference>
<evidence type="ECO:0000259" key="2">
    <source>
        <dbReference type="Pfam" id="PF13963"/>
    </source>
</evidence>
<dbReference type="InterPro" id="IPR004242">
    <property type="entry name" value="Transposase_21"/>
</dbReference>
<dbReference type="InterPro" id="IPR029480">
    <property type="entry name" value="Transpos_assoc"/>
</dbReference>
<accession>A0A8T1XG83</accession>
<feature type="compositionally biased region" description="Polar residues" evidence="1">
    <location>
        <begin position="461"/>
        <end position="477"/>
    </location>
</feature>
<keyword evidence="4" id="KW-1185">Reference proteome</keyword>
<name>A0A8T1XG83_ARASU</name>